<protein>
    <submittedName>
        <fullName evidence="1">Putative DEAD-like helicase N superfamily protein</fullName>
    </submittedName>
</protein>
<dbReference type="Proteomes" id="UP000326545">
    <property type="component" value="Segment"/>
</dbReference>
<keyword evidence="1" id="KW-0347">Helicase</keyword>
<keyword evidence="2" id="KW-1185">Reference proteome</keyword>
<evidence type="ECO:0000313" key="2">
    <source>
        <dbReference type="Proteomes" id="UP000326545"/>
    </source>
</evidence>
<accession>A0A5J6DAK9</accession>
<proteinExistence type="predicted"/>
<keyword evidence="1" id="KW-0378">Hydrolase</keyword>
<name>A0A5J6DAK9_9CAUD</name>
<keyword evidence="1" id="KW-0067">ATP-binding</keyword>
<organism evidence="1 2">
    <name type="scientific">Erwinia phage pEp_SNUABM_01</name>
    <dbReference type="NCBI Taxonomy" id="2601643"/>
    <lineage>
        <taxon>Viruses</taxon>
        <taxon>Duplodnaviria</taxon>
        <taxon>Heunggongvirae</taxon>
        <taxon>Uroviricota</taxon>
        <taxon>Caudoviricetes</taxon>
        <taxon>Vequintavirinae</taxon>
        <taxon>Henunavirus</taxon>
        <taxon>Henunavirus SNUABM01</taxon>
    </lineage>
</organism>
<reference evidence="1 2" key="1">
    <citation type="submission" date="2019-07" db="EMBL/GenBank/DDBJ databases">
        <title>Complete genome sequence of bacteriophages infecting Erwinia pyrifoliae.</title>
        <authorList>
            <person name="Kim S.G."/>
            <person name="Park S.C."/>
        </authorList>
    </citation>
    <scope>NUCLEOTIDE SEQUENCE [LARGE SCALE GENOMIC DNA]</scope>
</reference>
<evidence type="ECO:0000313" key="1">
    <source>
        <dbReference type="EMBL" id="QEQ94848.1"/>
    </source>
</evidence>
<sequence length="59" mass="6571">MALIISTSRGVGNNGKSIKAESETLIYLNEEEGRKFVQENKGLVLHVQKGKVVDEQRND</sequence>
<dbReference type="EMBL" id="MN184887">
    <property type="protein sequence ID" value="QEQ94848.1"/>
    <property type="molecule type" value="Genomic_DNA"/>
</dbReference>
<keyword evidence="1" id="KW-0547">Nucleotide-binding</keyword>
<dbReference type="GO" id="GO:0004386">
    <property type="term" value="F:helicase activity"/>
    <property type="evidence" value="ECO:0007669"/>
    <property type="project" value="UniProtKB-KW"/>
</dbReference>
<gene>
    <name evidence="1" type="ORF">pEpSNUABM01_022</name>
</gene>